<accession>A0A426XE62</accession>
<sequence>MHQVDAVGNSLGVHWELVEGIGILPAWRKRVRQKKIETCRKIIGSSRKACWDLNIGPGFGQCSGISPKFVRRFTEGIVKLDENTLGDRWKKTERLTVRMPKVVGLTGNDMKEKPQSVARTFHAPPQILDIDSFKHRPVTILTDIRSSNDLMNDKRKLVTLCGKGENEEKMILT</sequence>
<evidence type="ECO:0000313" key="1">
    <source>
        <dbReference type="EMBL" id="RRT37750.1"/>
    </source>
</evidence>
<organism evidence="1 2">
    <name type="scientific">Ensete ventricosum</name>
    <name type="common">Abyssinian banana</name>
    <name type="synonym">Musa ensete</name>
    <dbReference type="NCBI Taxonomy" id="4639"/>
    <lineage>
        <taxon>Eukaryota</taxon>
        <taxon>Viridiplantae</taxon>
        <taxon>Streptophyta</taxon>
        <taxon>Embryophyta</taxon>
        <taxon>Tracheophyta</taxon>
        <taxon>Spermatophyta</taxon>
        <taxon>Magnoliopsida</taxon>
        <taxon>Liliopsida</taxon>
        <taxon>Zingiberales</taxon>
        <taxon>Musaceae</taxon>
        <taxon>Ensete</taxon>
    </lineage>
</organism>
<dbReference type="AlphaFoldDB" id="A0A426XE62"/>
<protein>
    <submittedName>
        <fullName evidence="1">Uncharacterized protein</fullName>
    </submittedName>
</protein>
<comment type="caution">
    <text evidence="1">The sequence shown here is derived from an EMBL/GenBank/DDBJ whole genome shotgun (WGS) entry which is preliminary data.</text>
</comment>
<dbReference type="EMBL" id="AMZH03021927">
    <property type="protein sequence ID" value="RRT37750.1"/>
    <property type="molecule type" value="Genomic_DNA"/>
</dbReference>
<gene>
    <name evidence="1" type="ORF">B296_00032988</name>
</gene>
<dbReference type="Proteomes" id="UP000287651">
    <property type="component" value="Unassembled WGS sequence"/>
</dbReference>
<reference evidence="1 2" key="1">
    <citation type="journal article" date="2014" name="Agronomy (Basel)">
        <title>A Draft Genome Sequence for Ensete ventricosum, the Drought-Tolerant Tree Against Hunger.</title>
        <authorList>
            <person name="Harrison J."/>
            <person name="Moore K.A."/>
            <person name="Paszkiewicz K."/>
            <person name="Jones T."/>
            <person name="Grant M."/>
            <person name="Ambacheew D."/>
            <person name="Muzemil S."/>
            <person name="Studholme D.J."/>
        </authorList>
    </citation>
    <scope>NUCLEOTIDE SEQUENCE [LARGE SCALE GENOMIC DNA]</scope>
</reference>
<proteinExistence type="predicted"/>
<evidence type="ECO:0000313" key="2">
    <source>
        <dbReference type="Proteomes" id="UP000287651"/>
    </source>
</evidence>
<name>A0A426XE62_ENSVE</name>